<dbReference type="GO" id="GO:0008168">
    <property type="term" value="F:methyltransferase activity"/>
    <property type="evidence" value="ECO:0007669"/>
    <property type="project" value="UniProtKB-KW"/>
</dbReference>
<dbReference type="PANTHER" id="PTHR43667:SF2">
    <property type="entry name" value="FATTY ACID C-METHYL TRANSFERASE"/>
    <property type="match status" value="1"/>
</dbReference>
<dbReference type="InterPro" id="IPR050723">
    <property type="entry name" value="CFA/CMAS"/>
</dbReference>
<evidence type="ECO:0000313" key="3">
    <source>
        <dbReference type="Proteomes" id="UP001597452"/>
    </source>
</evidence>
<sequence length="278" mass="31868">MGVIIVSAINHISERLLTQYGLDIDDEIFAIQLLHRMNLVKAFGIQKGMNVLEIGCGQGETTIAIADQVGEEGRVTAIDMASRDYGAPLTLGEATDQIKNSKLGERIQFHFETDFLSLELHETFDAVVLSHSSWYFKNPNELKKYFRKMQDVSNMICVADWDIDFMDQSQRSHFCAATIQALYSHFVNHDGNIQNLFHKSQLKELLEGEGFQIAKQDQVDATYLQDVQWEKAYANDIRKAFMNESPKFKLLVNSYYELMNEYKGEEKSLNSFIMCAYK</sequence>
<gene>
    <name evidence="2" type="ORF">ACFSW4_06340</name>
</gene>
<protein>
    <submittedName>
        <fullName evidence="2">SAM-dependent methyltransferase</fullName>
        <ecNumber evidence="2">2.1.1.-</ecNumber>
    </submittedName>
</protein>
<keyword evidence="3" id="KW-1185">Reference proteome</keyword>
<reference evidence="3" key="1">
    <citation type="journal article" date="2019" name="Int. J. Syst. Evol. Microbiol.">
        <title>The Global Catalogue of Microorganisms (GCM) 10K type strain sequencing project: providing services to taxonomists for standard genome sequencing and annotation.</title>
        <authorList>
            <consortium name="The Broad Institute Genomics Platform"/>
            <consortium name="The Broad Institute Genome Sequencing Center for Infectious Disease"/>
            <person name="Wu L."/>
            <person name="Ma J."/>
        </authorList>
    </citation>
    <scope>NUCLEOTIDE SEQUENCE [LARGE SCALE GENOMIC DNA]</scope>
    <source>
        <strain evidence="3">TISTR 1571</strain>
    </source>
</reference>
<keyword evidence="2" id="KW-0489">Methyltransferase</keyword>
<name>A0ABW5Q9B6_9BACI</name>
<comment type="caution">
    <text evidence="2">The sequence shown here is derived from an EMBL/GenBank/DDBJ whole genome shotgun (WGS) entry which is preliminary data.</text>
</comment>
<dbReference type="PANTHER" id="PTHR43667">
    <property type="entry name" value="CYCLOPROPANE-FATTY-ACYL-PHOSPHOLIPID SYNTHASE"/>
    <property type="match status" value="1"/>
</dbReference>
<dbReference type="Pfam" id="PF13649">
    <property type="entry name" value="Methyltransf_25"/>
    <property type="match status" value="1"/>
</dbReference>
<proteinExistence type="predicted"/>
<evidence type="ECO:0000259" key="1">
    <source>
        <dbReference type="Pfam" id="PF13649"/>
    </source>
</evidence>
<feature type="domain" description="Methyltransferase" evidence="1">
    <location>
        <begin position="51"/>
        <end position="152"/>
    </location>
</feature>
<dbReference type="Gene3D" id="3.40.50.150">
    <property type="entry name" value="Vaccinia Virus protein VP39"/>
    <property type="match status" value="1"/>
</dbReference>
<accession>A0ABW5Q9B6</accession>
<dbReference type="CDD" id="cd02440">
    <property type="entry name" value="AdoMet_MTases"/>
    <property type="match status" value="1"/>
</dbReference>
<evidence type="ECO:0000313" key="2">
    <source>
        <dbReference type="EMBL" id="MFD2638474.1"/>
    </source>
</evidence>
<dbReference type="EMBL" id="JBHUMZ010000017">
    <property type="protein sequence ID" value="MFD2638474.1"/>
    <property type="molecule type" value="Genomic_DNA"/>
</dbReference>
<dbReference type="EC" id="2.1.1.-" evidence="2"/>
<keyword evidence="2" id="KW-0808">Transferase</keyword>
<dbReference type="InterPro" id="IPR029063">
    <property type="entry name" value="SAM-dependent_MTases_sf"/>
</dbReference>
<dbReference type="Proteomes" id="UP001597452">
    <property type="component" value="Unassembled WGS sequence"/>
</dbReference>
<dbReference type="GO" id="GO:0032259">
    <property type="term" value="P:methylation"/>
    <property type="evidence" value="ECO:0007669"/>
    <property type="project" value="UniProtKB-KW"/>
</dbReference>
<dbReference type="InterPro" id="IPR041698">
    <property type="entry name" value="Methyltransf_25"/>
</dbReference>
<organism evidence="2 3">
    <name type="scientific">Piscibacillus salipiscarius</name>
    <dbReference type="NCBI Taxonomy" id="299480"/>
    <lineage>
        <taxon>Bacteria</taxon>
        <taxon>Bacillati</taxon>
        <taxon>Bacillota</taxon>
        <taxon>Bacilli</taxon>
        <taxon>Bacillales</taxon>
        <taxon>Bacillaceae</taxon>
        <taxon>Piscibacillus</taxon>
    </lineage>
</organism>
<dbReference type="SUPFAM" id="SSF53335">
    <property type="entry name" value="S-adenosyl-L-methionine-dependent methyltransferases"/>
    <property type="match status" value="1"/>
</dbReference>